<feature type="region of interest" description="Disordered" evidence="1">
    <location>
        <begin position="59"/>
        <end position="83"/>
    </location>
</feature>
<sequence>MDKSGSSSMPAGAADFISRIDALAHECASELSSLQGDFEAQVLVLAQRLGLINKASDTIPHSEASGEEGATATDEDSDSDESDVGFVTAHEFPSSDDPSCVSDYSIFRDRVGRLTSTDASTPSRPFHGHGRHSTPAFLRNPVSEPNTPAPSIRVAGVNGEQLLDPAPQSPEPDPDESVQFDLPSLRNSQTLHDLFAANLAANPQAEKRLLKLTRKIRNAELVDPGNLLTEVVYLFNMAELFYEFLLGYPEENLKKYPLSSEELALFLAGPLVANCSLTMTAEADGEFHWRVTQGHMVAEAMNKLDRLLQNDPDRFYPIKGTPGNCPVHLNEARTETGKRTGKVTRSIADVQLGKGVVEMKTISVVNRDFPIGFFDLEELNEFLRLLWRTYRSSCAWKFAFNPPRSTQDRVGTSTEPIIQAWAQMKQKGYRFAVASSHRHSVFLFIDPEHPNRLYISPPLACFPSPDVQAPAETGEMSSQSVAEFAAGGDDNDGITESNGSMPGAASTAPNDQHLVEVTSHGDSESGNTQTSGPVVEPTGVVESNKSASFELPPPGPAAQPPAELSWQNQAGDSMDGSDGVDGNQDGVQNIFDADISSFPFADASETRADAEINVQASSPPSGVGDAQAEFDPMIPQSGFYTTYHLFRIATRHSEPFFKFFKDKQDRQEIKIKDVNYLDDQRYANDRVAGDRPLRLSRKEKGSVGVMYCRRTNWELRNKAPIGTYDDPSNSRIDESSIPSGSGSNQLASCHDEAR</sequence>
<feature type="compositionally biased region" description="Acidic residues" evidence="1">
    <location>
        <begin position="73"/>
        <end position="83"/>
    </location>
</feature>
<dbReference type="Proteomes" id="UP001362999">
    <property type="component" value="Unassembled WGS sequence"/>
</dbReference>
<feature type="compositionally biased region" description="Low complexity" evidence="1">
    <location>
        <begin position="571"/>
        <end position="582"/>
    </location>
</feature>
<name>A0AAW0CGN6_9AGAR</name>
<gene>
    <name evidence="2" type="ORF">R3P38DRAFT_540359</name>
</gene>
<accession>A0AAW0CGN6</accession>
<feature type="region of interest" description="Disordered" evidence="1">
    <location>
        <begin position="115"/>
        <end position="181"/>
    </location>
</feature>
<organism evidence="2 3">
    <name type="scientific">Favolaschia claudopus</name>
    <dbReference type="NCBI Taxonomy" id="2862362"/>
    <lineage>
        <taxon>Eukaryota</taxon>
        <taxon>Fungi</taxon>
        <taxon>Dikarya</taxon>
        <taxon>Basidiomycota</taxon>
        <taxon>Agaricomycotina</taxon>
        <taxon>Agaricomycetes</taxon>
        <taxon>Agaricomycetidae</taxon>
        <taxon>Agaricales</taxon>
        <taxon>Marasmiineae</taxon>
        <taxon>Mycenaceae</taxon>
        <taxon>Favolaschia</taxon>
    </lineage>
</organism>
<evidence type="ECO:0000256" key="1">
    <source>
        <dbReference type="SAM" id="MobiDB-lite"/>
    </source>
</evidence>
<feature type="region of interest" description="Disordered" evidence="1">
    <location>
        <begin position="485"/>
        <end position="586"/>
    </location>
</feature>
<dbReference type="AlphaFoldDB" id="A0AAW0CGN6"/>
<feature type="region of interest" description="Disordered" evidence="1">
    <location>
        <begin position="719"/>
        <end position="754"/>
    </location>
</feature>
<comment type="caution">
    <text evidence="2">The sequence shown here is derived from an EMBL/GenBank/DDBJ whole genome shotgun (WGS) entry which is preliminary data.</text>
</comment>
<keyword evidence="3" id="KW-1185">Reference proteome</keyword>
<feature type="compositionally biased region" description="Polar residues" evidence="1">
    <location>
        <begin position="726"/>
        <end position="747"/>
    </location>
</feature>
<dbReference type="EMBL" id="JAWWNJ010000017">
    <property type="protein sequence ID" value="KAK7038224.1"/>
    <property type="molecule type" value="Genomic_DNA"/>
</dbReference>
<reference evidence="2 3" key="1">
    <citation type="journal article" date="2024" name="J Genomics">
        <title>Draft genome sequencing and assembly of Favolaschia claudopus CIRM-BRFM 2984 isolated from oak limbs.</title>
        <authorList>
            <person name="Navarro D."/>
            <person name="Drula E."/>
            <person name="Chaduli D."/>
            <person name="Cazenave R."/>
            <person name="Ahrendt S."/>
            <person name="Wang J."/>
            <person name="Lipzen A."/>
            <person name="Daum C."/>
            <person name="Barry K."/>
            <person name="Grigoriev I.V."/>
            <person name="Favel A."/>
            <person name="Rosso M.N."/>
            <person name="Martin F."/>
        </authorList>
    </citation>
    <scope>NUCLEOTIDE SEQUENCE [LARGE SCALE GENOMIC DNA]</scope>
    <source>
        <strain evidence="2 3">CIRM-BRFM 2984</strain>
    </source>
</reference>
<evidence type="ECO:0000313" key="3">
    <source>
        <dbReference type="Proteomes" id="UP001362999"/>
    </source>
</evidence>
<protein>
    <submittedName>
        <fullName evidence="2">Uncharacterized protein</fullName>
    </submittedName>
</protein>
<evidence type="ECO:0000313" key="2">
    <source>
        <dbReference type="EMBL" id="KAK7038224.1"/>
    </source>
</evidence>
<proteinExistence type="predicted"/>